<protein>
    <recommendedName>
        <fullName evidence="1">Transposase DDE domain-containing protein</fullName>
    </recommendedName>
</protein>
<evidence type="ECO:0000259" key="1">
    <source>
        <dbReference type="Pfam" id="PF13612"/>
    </source>
</evidence>
<evidence type="ECO:0000313" key="3">
    <source>
        <dbReference type="Proteomes" id="UP000031465"/>
    </source>
</evidence>
<reference evidence="2 3" key="1">
    <citation type="journal article" date="2014" name="Mol. Biol. Evol.">
        <title>Massive expansion of Ubiquitination-related gene families within the Chlamydiae.</title>
        <authorList>
            <person name="Domman D."/>
            <person name="Collingro A."/>
            <person name="Lagkouvardos I."/>
            <person name="Gehre L."/>
            <person name="Weinmaier T."/>
            <person name="Rattei T."/>
            <person name="Subtil A."/>
            <person name="Horn M."/>
        </authorList>
    </citation>
    <scope>NUCLEOTIDE SEQUENCE [LARGE SCALE GENOMIC DNA]</scope>
    <source>
        <strain evidence="2 3">EI2</strain>
    </source>
</reference>
<name>A0A0C1JWC5_9BACT</name>
<proteinExistence type="predicted"/>
<dbReference type="Proteomes" id="UP000031465">
    <property type="component" value="Unassembled WGS sequence"/>
</dbReference>
<dbReference type="Pfam" id="PF13612">
    <property type="entry name" value="DDE_Tnp_1_3"/>
    <property type="match status" value="1"/>
</dbReference>
<dbReference type="InterPro" id="IPR025668">
    <property type="entry name" value="Tnp_DDE_dom"/>
</dbReference>
<feature type="domain" description="Transposase DDE" evidence="1">
    <location>
        <begin position="1"/>
        <end position="46"/>
    </location>
</feature>
<dbReference type="EMBL" id="JSAN01000082">
    <property type="protein sequence ID" value="KIC71537.1"/>
    <property type="molecule type" value="Genomic_DNA"/>
</dbReference>
<sequence>MAFQLNFENVSDVAFAETLSKGIFRKIFVDKEVMSKELSKRLLKQGPEND</sequence>
<dbReference type="AlphaFoldDB" id="A0A0C1JWC5"/>
<accession>A0A0C1JWC5</accession>
<dbReference type="PATRIC" id="fig|362787.3.peg.1350"/>
<gene>
    <name evidence="2" type="ORF">DB44_DJ00320</name>
</gene>
<organism evidence="2 3">
    <name type="scientific">Candidatus Protochlamydia amoebophila</name>
    <dbReference type="NCBI Taxonomy" id="362787"/>
    <lineage>
        <taxon>Bacteria</taxon>
        <taxon>Pseudomonadati</taxon>
        <taxon>Chlamydiota</taxon>
        <taxon>Chlamydiia</taxon>
        <taxon>Parachlamydiales</taxon>
        <taxon>Parachlamydiaceae</taxon>
        <taxon>Candidatus Protochlamydia</taxon>
    </lineage>
</organism>
<evidence type="ECO:0000313" key="2">
    <source>
        <dbReference type="EMBL" id="KIC71537.1"/>
    </source>
</evidence>
<comment type="caution">
    <text evidence="2">The sequence shown here is derived from an EMBL/GenBank/DDBJ whole genome shotgun (WGS) entry which is preliminary data.</text>
</comment>